<feature type="non-terminal residue" evidence="1">
    <location>
        <position position="38"/>
    </location>
</feature>
<dbReference type="EMBL" id="JABEZW010000007">
    <property type="protein sequence ID" value="MBA0771167.1"/>
    <property type="molecule type" value="Genomic_DNA"/>
</dbReference>
<protein>
    <submittedName>
        <fullName evidence="1">Uncharacterized protein</fullName>
    </submittedName>
</protein>
<gene>
    <name evidence="1" type="ORF">Gotri_019679</name>
</gene>
<sequence>MPVIGKAALSGFLKLLVHKSLNSALDFVADHKQLDQQL</sequence>
<proteinExistence type="predicted"/>
<evidence type="ECO:0000313" key="1">
    <source>
        <dbReference type="EMBL" id="MBA0771167.1"/>
    </source>
</evidence>
<dbReference type="Proteomes" id="UP000593568">
    <property type="component" value="Unassembled WGS sequence"/>
</dbReference>
<organism evidence="1 2">
    <name type="scientific">Gossypium trilobum</name>
    <dbReference type="NCBI Taxonomy" id="34281"/>
    <lineage>
        <taxon>Eukaryota</taxon>
        <taxon>Viridiplantae</taxon>
        <taxon>Streptophyta</taxon>
        <taxon>Embryophyta</taxon>
        <taxon>Tracheophyta</taxon>
        <taxon>Spermatophyta</taxon>
        <taxon>Magnoliopsida</taxon>
        <taxon>eudicotyledons</taxon>
        <taxon>Gunneridae</taxon>
        <taxon>Pentapetalae</taxon>
        <taxon>rosids</taxon>
        <taxon>malvids</taxon>
        <taxon>Malvales</taxon>
        <taxon>Malvaceae</taxon>
        <taxon>Malvoideae</taxon>
        <taxon>Gossypium</taxon>
    </lineage>
</organism>
<evidence type="ECO:0000313" key="2">
    <source>
        <dbReference type="Proteomes" id="UP000593568"/>
    </source>
</evidence>
<keyword evidence="2" id="KW-1185">Reference proteome</keyword>
<accession>A0A7J9EDT8</accession>
<comment type="caution">
    <text evidence="1">The sequence shown here is derived from an EMBL/GenBank/DDBJ whole genome shotgun (WGS) entry which is preliminary data.</text>
</comment>
<name>A0A7J9EDT8_9ROSI</name>
<reference evidence="1 2" key="1">
    <citation type="journal article" date="2019" name="Genome Biol. Evol.">
        <title>Insights into the evolution of the New World diploid cottons (Gossypium, subgenus Houzingenia) based on genome sequencing.</title>
        <authorList>
            <person name="Grover C.E."/>
            <person name="Arick M.A. 2nd"/>
            <person name="Thrash A."/>
            <person name="Conover J.L."/>
            <person name="Sanders W.S."/>
            <person name="Peterson D.G."/>
            <person name="Frelichowski J.E."/>
            <person name="Scheffler J.A."/>
            <person name="Scheffler B.E."/>
            <person name="Wendel J.F."/>
        </authorList>
    </citation>
    <scope>NUCLEOTIDE SEQUENCE [LARGE SCALE GENOMIC DNA]</scope>
    <source>
        <strain evidence="1">8</strain>
        <tissue evidence="1">Leaf</tissue>
    </source>
</reference>
<dbReference type="AlphaFoldDB" id="A0A7J9EDT8"/>